<sequence>DGREIGEVVLHLVRSLEYYTKGITTNQWEALPYYIETYDSAELIIELAKNVFESVKVYTSLISPSDIGRSINSFNRPATVTDLILEMLEHSIHHRGQITVYYRLLGIYPTPIPYII</sequence>
<dbReference type="InterPro" id="IPR034660">
    <property type="entry name" value="DinB/YfiT-like"/>
</dbReference>
<organism evidence="2">
    <name type="scientific">marine sediment metagenome</name>
    <dbReference type="NCBI Taxonomy" id="412755"/>
    <lineage>
        <taxon>unclassified sequences</taxon>
        <taxon>metagenomes</taxon>
        <taxon>ecological metagenomes</taxon>
    </lineage>
</organism>
<protein>
    <recommendedName>
        <fullName evidence="3">DinB-like domain-containing protein</fullName>
    </recommendedName>
</protein>
<dbReference type="EMBL" id="BART01025714">
    <property type="protein sequence ID" value="GAH03842.1"/>
    <property type="molecule type" value="Genomic_DNA"/>
</dbReference>
<dbReference type="AlphaFoldDB" id="X1C8Y2"/>
<dbReference type="InterPro" id="IPR007837">
    <property type="entry name" value="DinB"/>
</dbReference>
<name>X1C8Y2_9ZZZZ</name>
<dbReference type="Pfam" id="PF05163">
    <property type="entry name" value="DinB"/>
    <property type="match status" value="1"/>
</dbReference>
<proteinExistence type="predicted"/>
<dbReference type="SUPFAM" id="SSF109854">
    <property type="entry name" value="DinB/YfiT-like putative metalloenzymes"/>
    <property type="match status" value="1"/>
</dbReference>
<keyword evidence="1" id="KW-0479">Metal-binding</keyword>
<evidence type="ECO:0000313" key="2">
    <source>
        <dbReference type="EMBL" id="GAH03842.1"/>
    </source>
</evidence>
<feature type="non-terminal residue" evidence="2">
    <location>
        <position position="1"/>
    </location>
</feature>
<reference evidence="2" key="1">
    <citation type="journal article" date="2014" name="Front. Microbiol.">
        <title>High frequency of phylogenetically diverse reductive dehalogenase-homologous genes in deep subseafloor sedimentary metagenomes.</title>
        <authorList>
            <person name="Kawai M."/>
            <person name="Futagami T."/>
            <person name="Toyoda A."/>
            <person name="Takaki Y."/>
            <person name="Nishi S."/>
            <person name="Hori S."/>
            <person name="Arai W."/>
            <person name="Tsubouchi T."/>
            <person name="Morono Y."/>
            <person name="Uchiyama I."/>
            <person name="Ito T."/>
            <person name="Fujiyama A."/>
            <person name="Inagaki F."/>
            <person name="Takami H."/>
        </authorList>
    </citation>
    <scope>NUCLEOTIDE SEQUENCE</scope>
    <source>
        <strain evidence="2">Expedition CK06-06</strain>
    </source>
</reference>
<dbReference type="Gene3D" id="1.20.120.450">
    <property type="entry name" value="dinb family like domain"/>
    <property type="match status" value="1"/>
</dbReference>
<dbReference type="GO" id="GO:0046872">
    <property type="term" value="F:metal ion binding"/>
    <property type="evidence" value="ECO:0007669"/>
    <property type="project" value="UniProtKB-KW"/>
</dbReference>
<evidence type="ECO:0000256" key="1">
    <source>
        <dbReference type="ARBA" id="ARBA00022723"/>
    </source>
</evidence>
<gene>
    <name evidence="2" type="ORF">S01H4_46083</name>
</gene>
<evidence type="ECO:0008006" key="3">
    <source>
        <dbReference type="Google" id="ProtNLM"/>
    </source>
</evidence>
<comment type="caution">
    <text evidence="2">The sequence shown here is derived from an EMBL/GenBank/DDBJ whole genome shotgun (WGS) entry which is preliminary data.</text>
</comment>
<accession>X1C8Y2</accession>